<evidence type="ECO:0000256" key="6">
    <source>
        <dbReference type="RuleBase" id="RU361228"/>
    </source>
</evidence>
<name>A0A6A5CI99_NAEFO</name>
<dbReference type="AlphaFoldDB" id="A0A6A5CI99"/>
<dbReference type="EC" id="2.4.2.31" evidence="6"/>
<feature type="transmembrane region" description="Helical" evidence="7">
    <location>
        <begin position="425"/>
        <end position="454"/>
    </location>
</feature>
<dbReference type="Gene3D" id="3.90.176.10">
    <property type="entry name" value="Toxin ADP-ribosyltransferase, Chain A, domain 1"/>
    <property type="match status" value="1"/>
</dbReference>
<dbReference type="RefSeq" id="XP_044569923.1">
    <property type="nucleotide sequence ID" value="XM_044705689.1"/>
</dbReference>
<evidence type="ECO:0000313" key="8">
    <source>
        <dbReference type="EMBL" id="KAF0985210.1"/>
    </source>
</evidence>
<dbReference type="EMBL" id="VFQX01000001">
    <property type="protein sequence ID" value="KAF0985210.1"/>
    <property type="molecule type" value="Genomic_DNA"/>
</dbReference>
<dbReference type="PROSITE" id="PS51996">
    <property type="entry name" value="TR_MART"/>
    <property type="match status" value="1"/>
</dbReference>
<keyword evidence="3 6" id="KW-0808">Transferase</keyword>
<gene>
    <name evidence="8" type="ORF">FDP41_000249</name>
</gene>
<evidence type="ECO:0000256" key="3">
    <source>
        <dbReference type="ARBA" id="ARBA00022679"/>
    </source>
</evidence>
<reference evidence="8 9" key="1">
    <citation type="journal article" date="2019" name="Sci. Rep.">
        <title>Nanopore sequencing improves the draft genome of the human pathogenic amoeba Naegleria fowleri.</title>
        <authorList>
            <person name="Liechti N."/>
            <person name="Schurch N."/>
            <person name="Bruggmann R."/>
            <person name="Wittwer M."/>
        </authorList>
    </citation>
    <scope>NUCLEOTIDE SEQUENCE [LARGE SCALE GENOMIC DNA]</scope>
    <source>
        <strain evidence="8 9">ATCC 30894</strain>
    </source>
</reference>
<evidence type="ECO:0000256" key="7">
    <source>
        <dbReference type="SAM" id="Phobius"/>
    </source>
</evidence>
<keyword evidence="6" id="KW-0521">NADP</keyword>
<organism evidence="8 9">
    <name type="scientific">Naegleria fowleri</name>
    <name type="common">Brain eating amoeba</name>
    <dbReference type="NCBI Taxonomy" id="5763"/>
    <lineage>
        <taxon>Eukaryota</taxon>
        <taxon>Discoba</taxon>
        <taxon>Heterolobosea</taxon>
        <taxon>Tetramitia</taxon>
        <taxon>Eutetramitia</taxon>
        <taxon>Vahlkampfiidae</taxon>
        <taxon>Naegleria</taxon>
    </lineage>
</organism>
<comment type="caution">
    <text evidence="8">The sequence shown here is derived from an EMBL/GenBank/DDBJ whole genome shotgun (WGS) entry which is preliminary data.</text>
</comment>
<keyword evidence="7" id="KW-0472">Membrane</keyword>
<evidence type="ECO:0000313" key="9">
    <source>
        <dbReference type="Proteomes" id="UP000444721"/>
    </source>
</evidence>
<dbReference type="GO" id="GO:0106274">
    <property type="term" value="F:NAD+-protein-arginine ADP-ribosyltransferase activity"/>
    <property type="evidence" value="ECO:0007669"/>
    <property type="project" value="UniProtKB-EC"/>
</dbReference>
<evidence type="ECO:0000256" key="5">
    <source>
        <dbReference type="ARBA" id="ARBA00047597"/>
    </source>
</evidence>
<dbReference type="Pfam" id="PF01129">
    <property type="entry name" value="ART"/>
    <property type="match status" value="1"/>
</dbReference>
<dbReference type="GeneID" id="68107467"/>
<evidence type="ECO:0000256" key="4">
    <source>
        <dbReference type="ARBA" id="ARBA00022695"/>
    </source>
</evidence>
<evidence type="ECO:0000256" key="2">
    <source>
        <dbReference type="ARBA" id="ARBA00022676"/>
    </source>
</evidence>
<dbReference type="Proteomes" id="UP000444721">
    <property type="component" value="Unassembled WGS sequence"/>
</dbReference>
<keyword evidence="9" id="KW-1185">Reference proteome</keyword>
<keyword evidence="2 6" id="KW-0328">Glycosyltransferase</keyword>
<accession>A0A6A5CI99</accession>
<sequence>MNTPPSHQSSLAFDFCSSFINSILDDKFRALNNTFQLGMTVPNSYNPSLNLEAFHYIYAYKTEYPRLYPLLNCHLKMTPYNARPRLDSYDFSRGLTAALIKLPKYELETFRGTALSTIPMVGDYITNTGFVSTSKKATVAAGFAGRQYFLRFVKSGGHDISGLQGLPFQGEEEVVIPPGKCFKVVAFGSSQWWQDLKGSIYALNNRDITFIELLKVKCPKNNEFKMRSDILSSPSYSELEQLKGAHDINMNHYEFSKREPFKMKQNVGVPSTWTCHPSYYNASDGCDCGCGCGAWDPDCNEKKTLLVGYCSSQTITSYAFGCLDSQYCDTSTGTCKDKKNVPSTWTCDPSYYNASDGCDCGCGGVLDPDCLDPQQEVLNCPCLTMNCTLGYCTGECLGIQIVAMNANNNDGPNPNPGDNAAVEGYYGAGVLAGSIIASFVGGFGVSMLLIVLIYQLVSLRNRKMQNILTSQNNLSWRWTVIKVIVYTFHTAFNIM</sequence>
<dbReference type="VEuPathDB" id="AmoebaDB:NF0060810"/>
<keyword evidence="6" id="KW-0520">NAD</keyword>
<proteinExistence type="inferred from homology"/>
<dbReference type="VEuPathDB" id="AmoebaDB:FDP41_000249"/>
<dbReference type="GO" id="GO:0016779">
    <property type="term" value="F:nucleotidyltransferase activity"/>
    <property type="evidence" value="ECO:0007669"/>
    <property type="project" value="UniProtKB-KW"/>
</dbReference>
<dbReference type="OMA" id="YPLLNCH"/>
<dbReference type="InterPro" id="IPR000768">
    <property type="entry name" value="ART"/>
</dbReference>
<dbReference type="VEuPathDB" id="AmoebaDB:NF0060800"/>
<dbReference type="SUPFAM" id="SSF56399">
    <property type="entry name" value="ADP-ribosylation"/>
    <property type="match status" value="1"/>
</dbReference>
<keyword evidence="7" id="KW-1133">Transmembrane helix</keyword>
<dbReference type="OrthoDB" id="10261056at2759"/>
<dbReference type="VEuPathDB" id="AmoebaDB:NfTy_024620"/>
<keyword evidence="4" id="KW-0548">Nucleotidyltransferase</keyword>
<comment type="similarity">
    <text evidence="1 6">Belongs to the Arg-specific ADP-ribosyltransferase family.</text>
</comment>
<evidence type="ECO:0000256" key="1">
    <source>
        <dbReference type="ARBA" id="ARBA00009558"/>
    </source>
</evidence>
<keyword evidence="7" id="KW-0812">Transmembrane</keyword>
<comment type="catalytic activity">
    <reaction evidence="5 6">
        <text>L-arginyl-[protein] + NAD(+) = N(omega)-(ADP-D-ribosyl)-L-arginyl-[protein] + nicotinamide + H(+)</text>
        <dbReference type="Rhea" id="RHEA:19149"/>
        <dbReference type="Rhea" id="RHEA-COMP:10532"/>
        <dbReference type="Rhea" id="RHEA-COMP:15087"/>
        <dbReference type="ChEBI" id="CHEBI:15378"/>
        <dbReference type="ChEBI" id="CHEBI:17154"/>
        <dbReference type="ChEBI" id="CHEBI:29965"/>
        <dbReference type="ChEBI" id="CHEBI:57540"/>
        <dbReference type="ChEBI" id="CHEBI:142554"/>
        <dbReference type="EC" id="2.4.2.31"/>
    </reaction>
</comment>
<protein>
    <recommendedName>
        <fullName evidence="6">NAD(P)(+)--arginine ADP-ribosyltransferase</fullName>
        <ecNumber evidence="6">2.4.2.31</ecNumber>
    </recommendedName>
    <alternativeName>
        <fullName evidence="6">Mono(ADP-ribosyl)transferase</fullName>
    </alternativeName>
</protein>